<dbReference type="PROSITE" id="PS50853">
    <property type="entry name" value="FN3"/>
    <property type="match status" value="5"/>
</dbReference>
<evidence type="ECO:0008006" key="15">
    <source>
        <dbReference type="Google" id="ProtNLM"/>
    </source>
</evidence>
<feature type="domain" description="Fibronectin type-III" evidence="12">
    <location>
        <begin position="275"/>
        <end position="363"/>
    </location>
</feature>
<evidence type="ECO:0000256" key="7">
    <source>
        <dbReference type="ARBA" id="ARBA00023295"/>
    </source>
</evidence>
<name>A0AB37IDD7_ENTHR</name>
<proteinExistence type="predicted"/>
<accession>A0AB37IDD7</accession>
<evidence type="ECO:0000259" key="12">
    <source>
        <dbReference type="PROSITE" id="PS50853"/>
    </source>
</evidence>
<dbReference type="PROSITE" id="PS50847">
    <property type="entry name" value="GRAM_POS_ANCHORING"/>
    <property type="match status" value="1"/>
</dbReference>
<dbReference type="FunFam" id="2.60.40.10:FF:001114">
    <property type="entry name" value="Chitinase A1"/>
    <property type="match status" value="1"/>
</dbReference>
<dbReference type="InterPro" id="IPR019931">
    <property type="entry name" value="LPXTG_anchor"/>
</dbReference>
<dbReference type="Proteomes" id="UP000253498">
    <property type="component" value="Unassembled WGS sequence"/>
</dbReference>
<keyword evidence="2" id="KW-0964">Secreted</keyword>
<dbReference type="PANTHER" id="PTHR46957:SF3">
    <property type="entry name" value="CYTOKINE RECEPTOR"/>
    <property type="match status" value="1"/>
</dbReference>
<sequence>MKIFKKLIRLMMIVFLFVKPVIAVAVDPSYAPSYQLAEEVIIKNGEFNDGLNHWIVSNPGSNNPALVTDESGNHYVMASNGENILQYVQLKPKTTYQFTYYVIGDPSFPAIVEFGTLNHGEGFISLKDERHYNDAWKQHEFSFTTPEGENTYIIRFASSGNGTAYFDNVQATALDLEAPTNPKNLKVNDVSSDSVSLSWEAATDNVGVMGYLVYRDNQLIQTVTDADLAYTDNGLTEDTTYTYEVRAVDQAGNVSAASNAVTARTKLASSSPPAVPLNLKVTSVITDSVSLSWESATDSIDVIGYIIYRDNQLIQGVIGAEEVAYTDIGLMEDTMYTYQVRAVDQAGNISEMSNTVTAKTKPTEEILPPAAPLNLRIDDVTTNSVSLSWQEAIDNVDVASYNVYRDDQLVQTLTGTDLTYIDTGLMEDTTYTYIVKAVDPSGNLSEASNAVTARTKSAEDLTPPTAPLNLRIDDVTTNSVSLSWEAAIDDVGVNGYHVYRDDQLVQTLSGTDLTYIDTGLMEATTYTYKIRAVDQAGNLSEASNAVKARTKMTIEVSRPLPPTKLRSARVTEHEVALMWDAPNESKEIMSYQVYRNNVLVGEVAGETSLYTDKDLQENTKYSYVVKSKNKEGNLSEESNKIIVQTSKKHETVPPLEEEIVKESTEKPPVAKETETINNGAINKGKEEAKVNKNTAKKVSKQLPATGNKVSPLLQLLGLTIVSATILLSYRRQKKSHQAKQPGTNA</sequence>
<dbReference type="InterPro" id="IPR036116">
    <property type="entry name" value="FN3_sf"/>
</dbReference>
<dbReference type="Gene3D" id="2.60.120.260">
    <property type="entry name" value="Galactose-binding domain-like"/>
    <property type="match status" value="1"/>
</dbReference>
<dbReference type="CDD" id="cd00063">
    <property type="entry name" value="FN3"/>
    <property type="match status" value="5"/>
</dbReference>
<dbReference type="InterPro" id="IPR003305">
    <property type="entry name" value="CenC_carb-bd"/>
</dbReference>
<dbReference type="AlphaFoldDB" id="A0AB37IDD7"/>
<feature type="domain" description="Gram-positive cocci surface proteins LPxTG" evidence="11">
    <location>
        <begin position="702"/>
        <end position="740"/>
    </location>
</feature>
<dbReference type="InterPro" id="IPR050713">
    <property type="entry name" value="RTP_Phos/Ushers"/>
</dbReference>
<keyword evidence="7" id="KW-0326">Glycosidase</keyword>
<keyword evidence="9" id="KW-0812">Transmembrane</keyword>
<dbReference type="Pfam" id="PF00746">
    <property type="entry name" value="Gram_pos_anchor"/>
    <property type="match status" value="1"/>
</dbReference>
<dbReference type="NCBIfam" id="TIGR01167">
    <property type="entry name" value="LPXTG_anchor"/>
    <property type="match status" value="1"/>
</dbReference>
<feature type="domain" description="Fibronectin type-III" evidence="12">
    <location>
        <begin position="178"/>
        <end position="268"/>
    </location>
</feature>
<feature type="domain" description="Fibronectin type-III" evidence="12">
    <location>
        <begin position="371"/>
        <end position="458"/>
    </location>
</feature>
<feature type="domain" description="Fibronectin type-III" evidence="12">
    <location>
        <begin position="561"/>
        <end position="648"/>
    </location>
</feature>
<evidence type="ECO:0000256" key="5">
    <source>
        <dbReference type="ARBA" id="ARBA00023088"/>
    </source>
</evidence>
<comment type="caution">
    <text evidence="13">The sequence shown here is derived from an EMBL/GenBank/DDBJ whole genome shotgun (WGS) entry which is preliminary data.</text>
</comment>
<evidence type="ECO:0000256" key="1">
    <source>
        <dbReference type="ARBA" id="ARBA00022512"/>
    </source>
</evidence>
<dbReference type="EMBL" id="LESJ01000004">
    <property type="protein sequence ID" value="RBT69301.1"/>
    <property type="molecule type" value="Genomic_DNA"/>
</dbReference>
<dbReference type="PANTHER" id="PTHR46957">
    <property type="entry name" value="CYTOKINE RECEPTOR"/>
    <property type="match status" value="1"/>
</dbReference>
<reference evidence="13 14" key="1">
    <citation type="submission" date="2015-06" db="EMBL/GenBank/DDBJ databases">
        <title>The Genome Sequence of Enterococcus hirae 88EA1.</title>
        <authorList>
            <consortium name="The Broad Institute Genomics Platform"/>
            <consortium name="The Broad Institute Genome Sequencing Center for Infectious Disease"/>
            <person name="Earl A.M."/>
            <person name="Van Tyne D."/>
            <person name="Lebreton F."/>
            <person name="Saavedra J.T."/>
            <person name="Gilmore M.S."/>
            <person name="Manson McGuire A."/>
            <person name="Clock S."/>
            <person name="Crupain M."/>
            <person name="Rangan U."/>
            <person name="Young S."/>
            <person name="Abouelleil A."/>
            <person name="Cao P."/>
            <person name="Chapman S.B."/>
            <person name="Griggs A."/>
            <person name="Priest M."/>
            <person name="Shea T."/>
            <person name="Wortman J."/>
            <person name="Nusbaum C."/>
            <person name="Birren B."/>
        </authorList>
    </citation>
    <scope>NUCLEOTIDE SEQUENCE [LARGE SCALE GENOMIC DNA]</scope>
    <source>
        <strain evidence="13 14">88EA1</strain>
    </source>
</reference>
<evidence type="ECO:0000256" key="4">
    <source>
        <dbReference type="ARBA" id="ARBA00022801"/>
    </source>
</evidence>
<feature type="transmembrane region" description="Helical" evidence="9">
    <location>
        <begin position="712"/>
        <end position="729"/>
    </location>
</feature>
<keyword evidence="3 10" id="KW-0732">Signal</keyword>
<evidence type="ECO:0000313" key="14">
    <source>
        <dbReference type="Proteomes" id="UP000253498"/>
    </source>
</evidence>
<dbReference type="GO" id="GO:0016020">
    <property type="term" value="C:membrane"/>
    <property type="evidence" value="ECO:0007669"/>
    <property type="project" value="UniProtKB-SubCell"/>
</dbReference>
<evidence type="ECO:0000256" key="6">
    <source>
        <dbReference type="ARBA" id="ARBA00023277"/>
    </source>
</evidence>
<evidence type="ECO:0000313" key="13">
    <source>
        <dbReference type="EMBL" id="RBT69301.1"/>
    </source>
</evidence>
<keyword evidence="1" id="KW-0134">Cell wall</keyword>
<dbReference type="GO" id="GO:0016798">
    <property type="term" value="F:hydrolase activity, acting on glycosyl bonds"/>
    <property type="evidence" value="ECO:0007669"/>
    <property type="project" value="UniProtKB-KW"/>
</dbReference>
<keyword evidence="8" id="KW-0624">Polysaccharide degradation</keyword>
<dbReference type="Pfam" id="PF02018">
    <property type="entry name" value="CBM_4_9"/>
    <property type="match status" value="1"/>
</dbReference>
<feature type="chain" id="PRO_5044306752" description="LPXTG cell wall anchor domain-containing protein" evidence="10">
    <location>
        <begin position="26"/>
        <end position="745"/>
    </location>
</feature>
<dbReference type="SUPFAM" id="SSF49265">
    <property type="entry name" value="Fibronectin type III"/>
    <property type="match status" value="3"/>
</dbReference>
<gene>
    <name evidence="13" type="ORF">EB03_00971</name>
</gene>
<dbReference type="SMART" id="SM00060">
    <property type="entry name" value="FN3"/>
    <property type="match status" value="5"/>
</dbReference>
<dbReference type="InterPro" id="IPR013783">
    <property type="entry name" value="Ig-like_fold"/>
</dbReference>
<feature type="domain" description="Fibronectin type-III" evidence="12">
    <location>
        <begin position="466"/>
        <end position="553"/>
    </location>
</feature>
<dbReference type="GO" id="GO:0000272">
    <property type="term" value="P:polysaccharide catabolic process"/>
    <property type="evidence" value="ECO:0007669"/>
    <property type="project" value="UniProtKB-KW"/>
</dbReference>
<dbReference type="InterPro" id="IPR008979">
    <property type="entry name" value="Galactose-bd-like_sf"/>
</dbReference>
<keyword evidence="9" id="KW-1133">Transmembrane helix</keyword>
<evidence type="ECO:0000256" key="2">
    <source>
        <dbReference type="ARBA" id="ARBA00022525"/>
    </source>
</evidence>
<evidence type="ECO:0000256" key="8">
    <source>
        <dbReference type="ARBA" id="ARBA00023326"/>
    </source>
</evidence>
<evidence type="ECO:0000256" key="10">
    <source>
        <dbReference type="SAM" id="SignalP"/>
    </source>
</evidence>
<dbReference type="RefSeq" id="WP_113847704.1">
    <property type="nucleotide sequence ID" value="NZ_KZ846702.1"/>
</dbReference>
<keyword evidence="6" id="KW-0119">Carbohydrate metabolism</keyword>
<keyword evidence="9" id="KW-0472">Membrane</keyword>
<organism evidence="13 14">
    <name type="scientific">Enterococcus hirae</name>
    <dbReference type="NCBI Taxonomy" id="1354"/>
    <lineage>
        <taxon>Bacteria</taxon>
        <taxon>Bacillati</taxon>
        <taxon>Bacillota</taxon>
        <taxon>Bacilli</taxon>
        <taxon>Lactobacillales</taxon>
        <taxon>Enterococcaceae</taxon>
        <taxon>Enterococcus</taxon>
    </lineage>
</organism>
<evidence type="ECO:0000256" key="3">
    <source>
        <dbReference type="ARBA" id="ARBA00022729"/>
    </source>
</evidence>
<keyword evidence="5" id="KW-0572">Peptidoglycan-anchor</keyword>
<dbReference type="SUPFAM" id="SSF49785">
    <property type="entry name" value="Galactose-binding domain-like"/>
    <property type="match status" value="1"/>
</dbReference>
<dbReference type="Gene3D" id="2.60.40.10">
    <property type="entry name" value="Immunoglobulins"/>
    <property type="match status" value="5"/>
</dbReference>
<evidence type="ECO:0000259" key="11">
    <source>
        <dbReference type="PROSITE" id="PS50847"/>
    </source>
</evidence>
<protein>
    <recommendedName>
        <fullName evidence="15">LPXTG cell wall anchor domain-containing protein</fullName>
    </recommendedName>
</protein>
<evidence type="ECO:0000256" key="9">
    <source>
        <dbReference type="SAM" id="Phobius"/>
    </source>
</evidence>
<dbReference type="InterPro" id="IPR003961">
    <property type="entry name" value="FN3_dom"/>
</dbReference>
<dbReference type="Pfam" id="PF00041">
    <property type="entry name" value="fn3"/>
    <property type="match status" value="5"/>
</dbReference>
<keyword evidence="4" id="KW-0378">Hydrolase</keyword>
<feature type="signal peptide" evidence="10">
    <location>
        <begin position="1"/>
        <end position="25"/>
    </location>
</feature>